<dbReference type="PANTHER" id="PTHR33784">
    <property type="entry name" value="OS05G0482100 PROTEIN"/>
    <property type="match status" value="1"/>
</dbReference>
<dbReference type="EMBL" id="JBCNJP010000023">
    <property type="protein sequence ID" value="KAK9058392.1"/>
    <property type="molecule type" value="Genomic_DNA"/>
</dbReference>
<evidence type="ECO:0000259" key="1">
    <source>
        <dbReference type="PROSITE" id="PS50181"/>
    </source>
</evidence>
<dbReference type="Proteomes" id="UP001408789">
    <property type="component" value="Unassembled WGS sequence"/>
</dbReference>
<name>A0AAP0GRX5_9ASTR</name>
<evidence type="ECO:0000313" key="3">
    <source>
        <dbReference type="Proteomes" id="UP001408789"/>
    </source>
</evidence>
<reference evidence="2 3" key="1">
    <citation type="submission" date="2024-04" db="EMBL/GenBank/DDBJ databases">
        <title>The reference genome of an endangered Asteraceae, Deinandra increscens subsp. villosa, native to the Central Coast of California.</title>
        <authorList>
            <person name="Guilliams M."/>
            <person name="Hasenstab-Lehman K."/>
            <person name="Meyer R."/>
            <person name="Mcevoy S."/>
        </authorList>
    </citation>
    <scope>NUCLEOTIDE SEQUENCE [LARGE SCALE GENOMIC DNA]</scope>
    <source>
        <tissue evidence="2">Leaf</tissue>
    </source>
</reference>
<organism evidence="2 3">
    <name type="scientific">Deinandra increscens subsp. villosa</name>
    <dbReference type="NCBI Taxonomy" id="3103831"/>
    <lineage>
        <taxon>Eukaryota</taxon>
        <taxon>Viridiplantae</taxon>
        <taxon>Streptophyta</taxon>
        <taxon>Embryophyta</taxon>
        <taxon>Tracheophyta</taxon>
        <taxon>Spermatophyta</taxon>
        <taxon>Magnoliopsida</taxon>
        <taxon>eudicotyledons</taxon>
        <taxon>Gunneridae</taxon>
        <taxon>Pentapetalae</taxon>
        <taxon>asterids</taxon>
        <taxon>campanulids</taxon>
        <taxon>Asterales</taxon>
        <taxon>Asteraceae</taxon>
        <taxon>Asteroideae</taxon>
        <taxon>Heliantheae alliance</taxon>
        <taxon>Madieae</taxon>
        <taxon>Madiinae</taxon>
        <taxon>Deinandra</taxon>
    </lineage>
</organism>
<sequence length="258" mass="30518">MVVPRKITNDKVSLSVRRREEKRVRKPVHPSIRTLESLPKDLLVDVFARVASSSFIDLFNVKLSCKDFNQSTRDDYIFQHISIDKFPFTNWNRPSERVISFLTHCLNKGNSESLFRQGMMNYFVRANIESGLEYLRIAAEKRHLDAIYVYGMILLSSRDQLLSQQGLNILKYTMVHTSSRLWNVQDSRDKVRSILRQIWINNPIMIDEVKTKCQEPDHDIRLRRRGWSLDEDEEISSCATCLWYRELIYFCEMMNVMV</sequence>
<dbReference type="InterPro" id="IPR036047">
    <property type="entry name" value="F-box-like_dom_sf"/>
</dbReference>
<dbReference type="SUPFAM" id="SSF81901">
    <property type="entry name" value="HCP-like"/>
    <property type="match status" value="1"/>
</dbReference>
<dbReference type="Pfam" id="PF23310">
    <property type="entry name" value="TPR_27"/>
    <property type="match status" value="1"/>
</dbReference>
<proteinExistence type="predicted"/>
<dbReference type="InterPro" id="IPR040338">
    <property type="entry name" value="At1g67623-like"/>
</dbReference>
<accession>A0AAP0GRX5</accession>
<protein>
    <recommendedName>
        <fullName evidence="1">F-box domain-containing protein</fullName>
    </recommendedName>
</protein>
<keyword evidence="3" id="KW-1185">Reference proteome</keyword>
<dbReference type="SUPFAM" id="SSF81383">
    <property type="entry name" value="F-box domain"/>
    <property type="match status" value="1"/>
</dbReference>
<dbReference type="InterPro" id="IPR001810">
    <property type="entry name" value="F-box_dom"/>
</dbReference>
<gene>
    <name evidence="2" type="ORF">SSX86_023234</name>
</gene>
<dbReference type="AlphaFoldDB" id="A0AAP0GRX5"/>
<evidence type="ECO:0000313" key="2">
    <source>
        <dbReference type="EMBL" id="KAK9058392.1"/>
    </source>
</evidence>
<dbReference type="PANTHER" id="PTHR33784:SF10">
    <property type="entry name" value="F-BOX PROTEIN"/>
    <property type="match status" value="1"/>
</dbReference>
<dbReference type="PROSITE" id="PS50181">
    <property type="entry name" value="FBOX"/>
    <property type="match status" value="1"/>
</dbReference>
<dbReference type="Pfam" id="PF12937">
    <property type="entry name" value="F-box-like"/>
    <property type="match status" value="1"/>
</dbReference>
<comment type="caution">
    <text evidence="2">The sequence shown here is derived from an EMBL/GenBank/DDBJ whole genome shotgun (WGS) entry which is preliminary data.</text>
</comment>
<feature type="domain" description="F-box" evidence="1">
    <location>
        <begin position="32"/>
        <end position="81"/>
    </location>
</feature>
<dbReference type="InterPro" id="IPR057136">
    <property type="entry name" value="At2g35280_TPR_dom"/>
</dbReference>